<gene>
    <name evidence="6" type="ORF">LOD99_10200</name>
</gene>
<dbReference type="AlphaFoldDB" id="A0AAV7KIX3"/>
<protein>
    <recommendedName>
        <fullName evidence="5">Septin-type G domain-containing protein</fullName>
    </recommendedName>
</protein>
<dbReference type="PANTHER" id="PTHR32046:SF14">
    <property type="match status" value="1"/>
</dbReference>
<dbReference type="Gene3D" id="3.40.50.300">
    <property type="entry name" value="P-loop containing nucleotide triphosphate hydrolases"/>
    <property type="match status" value="1"/>
</dbReference>
<evidence type="ECO:0000313" key="6">
    <source>
        <dbReference type="EMBL" id="KAI6660803.1"/>
    </source>
</evidence>
<keyword evidence="1" id="KW-0547">Nucleotide-binding</keyword>
<evidence type="ECO:0000256" key="4">
    <source>
        <dbReference type="SAM" id="Phobius"/>
    </source>
</evidence>
<comment type="similarity">
    <text evidence="1">Belongs to the TRAFAC class TrmE-Era-EngA-EngB-Septin-like GTPase superfamily. Septin GTPase family.</text>
</comment>
<evidence type="ECO:0000313" key="7">
    <source>
        <dbReference type="Proteomes" id="UP001165289"/>
    </source>
</evidence>
<keyword evidence="1" id="KW-0342">GTP-binding</keyword>
<proteinExistence type="inferred from homology"/>
<feature type="domain" description="Septin-type G" evidence="5">
    <location>
        <begin position="202"/>
        <end position="285"/>
    </location>
</feature>
<keyword evidence="4" id="KW-0472">Membrane</keyword>
<feature type="region of interest" description="Disordered" evidence="3">
    <location>
        <begin position="35"/>
        <end position="101"/>
    </location>
</feature>
<dbReference type="Proteomes" id="UP001165289">
    <property type="component" value="Unassembled WGS sequence"/>
</dbReference>
<keyword evidence="2" id="KW-0175">Coiled coil</keyword>
<evidence type="ECO:0000256" key="1">
    <source>
        <dbReference type="RuleBase" id="RU004560"/>
    </source>
</evidence>
<sequence>MLLELFSLLITICFIFLLSYIIKIQRDLISQSNRNERTTGAQNTQQQQQQQQDPLTPVNRTLPQPNIATTTYSSQVENDQQVESVNEEEIKPVKSSAIDRNSKADTKKTGWTLPGFSSITSKLSSIVYTKTKEEIEHENIENINNRLKAEIIKQSQMCAQLPTVKIYKLKLNQTSYSATTQIKKFEFGKSKTGSYVKNEKVIMILGATGSGKTTLINSMINYLFGVKYTDEFRFKLVTETEDGDGGRSQAHSPTSWITAYTIHHRKGFKINHTLTIIDTPGFGDTRGIQRDAEITKQIHNFFTIPGAQGIDHIDAVGFIAQSSLPRLTFTQKYVFDQILALFGKDIGGIIYLLLTFADGKAPQVLNGINEARMPFQEFFKFNNSVIFDDNTTEDEFASMFWQMGMRSFEKFFSHFSKIQPKSLIQTKSVLEERERIETQIVGLQSEIQLGLNKLEQLKREVAVVEQHKSDLARNKDFTYIVNEDTMVKHDLPQNTYVTICLTCNFTCHYPCPIADDEKHGCAAMDGGGRDNAKCTVCYNRCSWTQHKNMRYYFTTERREVKKTSEDLKMRYLDASGKVKSATQIVDEMVDEFEAVQIKVVCITEVLRKSINKLNEIALKPNPLSTGEYIRILIESEKANPEPGWEDRIVHLNDVKMKVDNLAKVTEEGFDPFEAYKIKIREEKQTKEGVWSSVGSYLKKIDFF</sequence>
<name>A0AAV7KIX3_9METZ</name>
<reference evidence="6 7" key="1">
    <citation type="journal article" date="2023" name="BMC Biol.">
        <title>The compact genome of the sponge Oopsacas minuta (Hexactinellida) is lacking key metazoan core genes.</title>
        <authorList>
            <person name="Santini S."/>
            <person name="Schenkelaars Q."/>
            <person name="Jourda C."/>
            <person name="Duchesne M."/>
            <person name="Belahbib H."/>
            <person name="Rocher C."/>
            <person name="Selva M."/>
            <person name="Riesgo A."/>
            <person name="Vervoort M."/>
            <person name="Leys S.P."/>
            <person name="Kodjabachian L."/>
            <person name="Le Bivic A."/>
            <person name="Borchiellini C."/>
            <person name="Claverie J.M."/>
            <person name="Renard E."/>
        </authorList>
    </citation>
    <scope>NUCLEOTIDE SEQUENCE [LARGE SCALE GENOMIC DNA]</scope>
    <source>
        <strain evidence="6">SPO-2</strain>
    </source>
</reference>
<evidence type="ECO:0000256" key="3">
    <source>
        <dbReference type="SAM" id="MobiDB-lite"/>
    </source>
</evidence>
<evidence type="ECO:0000259" key="5">
    <source>
        <dbReference type="Pfam" id="PF00735"/>
    </source>
</evidence>
<dbReference type="SUPFAM" id="SSF52540">
    <property type="entry name" value="P-loop containing nucleoside triphosphate hydrolases"/>
    <property type="match status" value="2"/>
</dbReference>
<keyword evidence="4" id="KW-0812">Transmembrane</keyword>
<feature type="compositionally biased region" description="Polar residues" evidence="3">
    <location>
        <begin position="58"/>
        <end position="84"/>
    </location>
</feature>
<dbReference type="PANTHER" id="PTHR32046">
    <property type="entry name" value="G DOMAIN-CONTAINING PROTEIN"/>
    <property type="match status" value="1"/>
</dbReference>
<accession>A0AAV7KIX3</accession>
<keyword evidence="4" id="KW-1133">Transmembrane helix</keyword>
<feature type="coiled-coil region" evidence="2">
    <location>
        <begin position="440"/>
        <end position="474"/>
    </location>
</feature>
<dbReference type="InterPro" id="IPR030379">
    <property type="entry name" value="G_SEPTIN_dom"/>
</dbReference>
<dbReference type="EMBL" id="JAKMXF010000023">
    <property type="protein sequence ID" value="KAI6660803.1"/>
    <property type="molecule type" value="Genomic_DNA"/>
</dbReference>
<dbReference type="CDD" id="cd00882">
    <property type="entry name" value="Ras_like_GTPase"/>
    <property type="match status" value="1"/>
</dbReference>
<dbReference type="GO" id="GO:0005525">
    <property type="term" value="F:GTP binding"/>
    <property type="evidence" value="ECO:0007669"/>
    <property type="project" value="UniProtKB-KW"/>
</dbReference>
<dbReference type="InterPro" id="IPR027417">
    <property type="entry name" value="P-loop_NTPase"/>
</dbReference>
<feature type="transmembrane region" description="Helical" evidence="4">
    <location>
        <begin position="6"/>
        <end position="24"/>
    </location>
</feature>
<feature type="compositionally biased region" description="Polar residues" evidence="3">
    <location>
        <begin position="35"/>
        <end position="44"/>
    </location>
</feature>
<evidence type="ECO:0000256" key="2">
    <source>
        <dbReference type="SAM" id="Coils"/>
    </source>
</evidence>
<keyword evidence="7" id="KW-1185">Reference proteome</keyword>
<dbReference type="Pfam" id="PF00735">
    <property type="entry name" value="Septin"/>
    <property type="match status" value="1"/>
</dbReference>
<comment type="caution">
    <text evidence="6">The sequence shown here is derived from an EMBL/GenBank/DDBJ whole genome shotgun (WGS) entry which is preliminary data.</text>
</comment>
<organism evidence="6 7">
    <name type="scientific">Oopsacas minuta</name>
    <dbReference type="NCBI Taxonomy" id="111878"/>
    <lineage>
        <taxon>Eukaryota</taxon>
        <taxon>Metazoa</taxon>
        <taxon>Porifera</taxon>
        <taxon>Hexactinellida</taxon>
        <taxon>Hexasterophora</taxon>
        <taxon>Lyssacinosida</taxon>
        <taxon>Leucopsacidae</taxon>
        <taxon>Oopsacas</taxon>
    </lineage>
</organism>